<evidence type="ECO:0000256" key="8">
    <source>
        <dbReference type="ARBA" id="ARBA00023242"/>
    </source>
</evidence>
<dbReference type="InterPro" id="IPR006671">
    <property type="entry name" value="Cyclin_N"/>
</dbReference>
<keyword evidence="13" id="KW-1185">Reference proteome</keyword>
<evidence type="ECO:0000259" key="11">
    <source>
        <dbReference type="SMART" id="SM00385"/>
    </source>
</evidence>
<feature type="region of interest" description="Disordered" evidence="10">
    <location>
        <begin position="242"/>
        <end position="271"/>
    </location>
</feature>
<evidence type="ECO:0000256" key="7">
    <source>
        <dbReference type="ARBA" id="ARBA00023163"/>
    </source>
</evidence>
<evidence type="ECO:0000256" key="10">
    <source>
        <dbReference type="SAM" id="MobiDB-lite"/>
    </source>
</evidence>
<gene>
    <name evidence="12" type="ORF">BMF94_2783</name>
</gene>
<keyword evidence="5 9" id="KW-0195">Cyclin</keyword>
<evidence type="ECO:0000256" key="5">
    <source>
        <dbReference type="ARBA" id="ARBA00023127"/>
    </source>
</evidence>
<evidence type="ECO:0000313" key="13">
    <source>
        <dbReference type="Proteomes" id="UP000237144"/>
    </source>
</evidence>
<evidence type="ECO:0000256" key="9">
    <source>
        <dbReference type="RuleBase" id="RU000383"/>
    </source>
</evidence>
<dbReference type="PANTHER" id="PTHR10026">
    <property type="entry name" value="CYCLIN"/>
    <property type="match status" value="1"/>
</dbReference>
<dbReference type="GO" id="GO:0016538">
    <property type="term" value="F:cyclin-dependent protein serine/threonine kinase regulator activity"/>
    <property type="evidence" value="ECO:0007669"/>
    <property type="project" value="InterPro"/>
</dbReference>
<keyword evidence="7" id="KW-0804">Transcription</keyword>
<keyword evidence="4" id="KW-0805">Transcription regulation</keyword>
<dbReference type="Gene3D" id="1.10.472.10">
    <property type="entry name" value="Cyclin-like"/>
    <property type="match status" value="2"/>
</dbReference>
<dbReference type="OrthoDB" id="10266018at2759"/>
<name>A0A2S5BB13_9BASI</name>
<dbReference type="PIRSF" id="PIRSF028758">
    <property type="entry name" value="Cyclin, C/H/G types"/>
    <property type="match status" value="1"/>
</dbReference>
<organism evidence="12 13">
    <name type="scientific">Rhodotorula taiwanensis</name>
    <dbReference type="NCBI Taxonomy" id="741276"/>
    <lineage>
        <taxon>Eukaryota</taxon>
        <taxon>Fungi</taxon>
        <taxon>Dikarya</taxon>
        <taxon>Basidiomycota</taxon>
        <taxon>Pucciniomycotina</taxon>
        <taxon>Microbotryomycetes</taxon>
        <taxon>Sporidiobolales</taxon>
        <taxon>Sporidiobolaceae</taxon>
        <taxon>Rhodotorula</taxon>
    </lineage>
</organism>
<keyword evidence="3" id="KW-0678">Repressor</keyword>
<keyword evidence="8" id="KW-0539">Nucleus</keyword>
<dbReference type="FunFam" id="1.10.472.10:FF:000076">
    <property type="entry name" value="RNA polymerase II holoenzyme cyclin-like subunit"/>
    <property type="match status" value="1"/>
</dbReference>
<feature type="domain" description="Cyclin-like" evidence="11">
    <location>
        <begin position="46"/>
        <end position="139"/>
    </location>
</feature>
<evidence type="ECO:0000313" key="12">
    <source>
        <dbReference type="EMBL" id="POY73972.1"/>
    </source>
</evidence>
<evidence type="ECO:0000256" key="2">
    <source>
        <dbReference type="ARBA" id="ARBA00008638"/>
    </source>
</evidence>
<comment type="subcellular location">
    <subcellularLocation>
        <location evidence="1">Nucleus</location>
    </subcellularLocation>
</comment>
<reference evidence="12 13" key="1">
    <citation type="journal article" date="2018" name="Front. Microbiol.">
        <title>Prospects for Fungal Bioremediation of Acidic Radioactive Waste Sites: Characterization and Genome Sequence of Rhodotorula taiwanensis MD1149.</title>
        <authorList>
            <person name="Tkavc R."/>
            <person name="Matrosova V.Y."/>
            <person name="Grichenko O.E."/>
            <person name="Gostincar C."/>
            <person name="Volpe R.P."/>
            <person name="Klimenkova P."/>
            <person name="Gaidamakova E.K."/>
            <person name="Zhou C.E."/>
            <person name="Stewart B.J."/>
            <person name="Lyman M.G."/>
            <person name="Malfatti S.A."/>
            <person name="Rubinfeld B."/>
            <person name="Courtot M."/>
            <person name="Singh J."/>
            <person name="Dalgard C.L."/>
            <person name="Hamilton T."/>
            <person name="Frey K.G."/>
            <person name="Gunde-Cimerman N."/>
            <person name="Dugan L."/>
            <person name="Daly M.J."/>
        </authorList>
    </citation>
    <scope>NUCLEOTIDE SEQUENCE [LARGE SCALE GENOMIC DNA]</scope>
    <source>
        <strain evidence="12 13">MD1149</strain>
    </source>
</reference>
<evidence type="ECO:0000256" key="4">
    <source>
        <dbReference type="ARBA" id="ARBA00023015"/>
    </source>
</evidence>
<dbReference type="Proteomes" id="UP000237144">
    <property type="component" value="Unassembled WGS sequence"/>
</dbReference>
<dbReference type="SMART" id="SM00385">
    <property type="entry name" value="CYCLIN"/>
    <property type="match status" value="1"/>
</dbReference>
<dbReference type="EMBL" id="PJQD01000029">
    <property type="protein sequence ID" value="POY73972.1"/>
    <property type="molecule type" value="Genomic_DNA"/>
</dbReference>
<accession>A0A2S5BB13</accession>
<comment type="caution">
    <text evidence="12">The sequence shown here is derived from an EMBL/GenBank/DDBJ whole genome shotgun (WGS) entry which is preliminary data.</text>
</comment>
<dbReference type="SUPFAM" id="SSF47954">
    <property type="entry name" value="Cyclin-like"/>
    <property type="match status" value="2"/>
</dbReference>
<dbReference type="GO" id="GO:0005634">
    <property type="term" value="C:nucleus"/>
    <property type="evidence" value="ECO:0007669"/>
    <property type="project" value="UniProtKB-SubCell"/>
</dbReference>
<dbReference type="InterPro" id="IPR013763">
    <property type="entry name" value="Cyclin-like_dom"/>
</dbReference>
<evidence type="ECO:0000256" key="6">
    <source>
        <dbReference type="ARBA" id="ARBA00023159"/>
    </source>
</evidence>
<protein>
    <recommendedName>
        <fullName evidence="11">Cyclin-like domain-containing protein</fullName>
    </recommendedName>
</protein>
<keyword evidence="6" id="KW-0010">Activator</keyword>
<comment type="similarity">
    <text evidence="2">Belongs to the cyclin family. Cyclin C subfamily.</text>
</comment>
<dbReference type="STRING" id="741276.A0A2S5BB13"/>
<dbReference type="InterPro" id="IPR043198">
    <property type="entry name" value="Cyclin/Ssn8"/>
</dbReference>
<dbReference type="CDD" id="cd20513">
    <property type="entry name" value="CYCLIN_CCNC_rpt1"/>
    <property type="match status" value="1"/>
</dbReference>
<dbReference type="GO" id="GO:0006357">
    <property type="term" value="P:regulation of transcription by RNA polymerase II"/>
    <property type="evidence" value="ECO:0007669"/>
    <property type="project" value="InterPro"/>
</dbReference>
<dbReference type="Pfam" id="PF00134">
    <property type="entry name" value="Cyclin_N"/>
    <property type="match status" value="1"/>
</dbReference>
<dbReference type="InterPro" id="IPR036915">
    <property type="entry name" value="Cyclin-like_sf"/>
</dbReference>
<evidence type="ECO:0000256" key="1">
    <source>
        <dbReference type="ARBA" id="ARBA00004123"/>
    </source>
</evidence>
<sequence length="380" mass="41840">MSANFYLSSHANNHLHPHAALLMARVDDLKHATELELAWIEIWSASTMQKICKRLGLRQQVLATAIVFFRRFYLRNSYCDTDPTLVAATCCYLAAKAEETPVHVKTAANEAKAVFHDMGLTSYSSDNHRLAEMEFYLLEELDFHLIIFHPYRALVQLCGREGGEQNPEQKAMMLEMDDTALQMAWCGRQLQLTEEFIVNDTFRCSLCLIHPPHLIALAAIYLAFALHPPAANATQILGAEAPSTNVSSRTRRRSTDPNNSNATPTDDSKPANDPVSFLASLQVDQSLVLEIIQEIISLYDLWAQLEAPAVVSSPAAQQLGVGASARLSAAANGTVGAGVNVGGKGTPDDKVIAIIRRMQEGRMRELRDERSKLAAARKVG</sequence>
<proteinExistence type="inferred from homology"/>
<evidence type="ECO:0000256" key="3">
    <source>
        <dbReference type="ARBA" id="ARBA00022491"/>
    </source>
</evidence>
<dbReference type="AlphaFoldDB" id="A0A2S5BB13"/>